<gene>
    <name evidence="2" type="ORF">FVP77_13705</name>
</gene>
<dbReference type="SUPFAM" id="SSF56235">
    <property type="entry name" value="N-terminal nucleophile aminohydrolases (Ntn hydrolases)"/>
    <property type="match status" value="1"/>
</dbReference>
<keyword evidence="2" id="KW-0808">Transferase</keyword>
<sequence length="589" mass="61936">MTLTTRPELVGTFGMVASTHWLASAAGMAVLEEGGNAFDAAAAAGLVLHVVEPHLNGLGGDAPIIGFDVASARPWVLCGQGTAPAAADHSAFTALGLDVIPGTGHLAAVVPGAFGAWMSMLERHGTLPLERITRFAIGYARDGYPLIPQAVATIGTVAELFAAHWPTSAEIYLPGGAPPSPRARFRNPALADTLERIVAEANAGGGSRERVIARARETYYRGFVAEAIDAWVRHPVRDSSGRDHAGLLSGDDLASWEPTWEAPATIEFAGVTVAKTGPWGQGPVLLQQLAMLAHQDLGAPGSAQTVHAVIETAKLAFADREAYYGDPGFVDVPLATLLSDDYARERAGLVDARAADGQHPGRPGGRVPTLPREIVAPSGGGAGIGEPTVSRTGDTRGDTCHLDVVDRWGNVVAATPSGGWLQSSPVIPGLGFSLPTRAQMFWIEQGLANSIAPRKRPRTTLSPGLLLRDGRPYLAFGTPGGDQQDQWPVAFLLNHLVHGMNLQESIDAANWHSTHMPSSFYPRDSQPRGVVVEDRVGDGVIAELRERGHDVTVSGPWSLGRLSAAGIREDGMLIAAANPRGMQGYAAGR</sequence>
<dbReference type="InterPro" id="IPR029055">
    <property type="entry name" value="Ntn_hydrolases_N"/>
</dbReference>
<dbReference type="InterPro" id="IPR043138">
    <property type="entry name" value="GGT_lsub"/>
</dbReference>
<comment type="caution">
    <text evidence="2">The sequence shown here is derived from an EMBL/GenBank/DDBJ whole genome shotgun (WGS) entry which is preliminary data.</text>
</comment>
<dbReference type="PANTHER" id="PTHR43881">
    <property type="entry name" value="GAMMA-GLUTAMYLTRANSPEPTIDASE (AFU_ORTHOLOGUE AFUA_4G13580)"/>
    <property type="match status" value="1"/>
</dbReference>
<name>A0A5C8HY42_9MICO</name>
<organism evidence="2 3">
    <name type="scientific">Microbacterium hatanonis</name>
    <dbReference type="NCBI Taxonomy" id="404366"/>
    <lineage>
        <taxon>Bacteria</taxon>
        <taxon>Bacillati</taxon>
        <taxon>Actinomycetota</taxon>
        <taxon>Actinomycetes</taxon>
        <taxon>Micrococcales</taxon>
        <taxon>Microbacteriaceae</taxon>
        <taxon>Microbacterium</taxon>
    </lineage>
</organism>
<accession>A0A5C8HY42</accession>
<proteinExistence type="predicted"/>
<feature type="region of interest" description="Disordered" evidence="1">
    <location>
        <begin position="376"/>
        <end position="396"/>
    </location>
</feature>
<protein>
    <submittedName>
        <fullName evidence="2">Gamma-glutamyltransferase family protein</fullName>
    </submittedName>
</protein>
<dbReference type="Gene3D" id="3.60.20.40">
    <property type="match status" value="1"/>
</dbReference>
<dbReference type="GO" id="GO:0016740">
    <property type="term" value="F:transferase activity"/>
    <property type="evidence" value="ECO:0007669"/>
    <property type="project" value="UniProtKB-KW"/>
</dbReference>
<dbReference type="RefSeq" id="WP_147895131.1">
    <property type="nucleotide sequence ID" value="NZ_BAAANR010000001.1"/>
</dbReference>
<dbReference type="PANTHER" id="PTHR43881:SF1">
    <property type="entry name" value="GAMMA-GLUTAMYLTRANSPEPTIDASE (AFU_ORTHOLOGUE AFUA_4G13580)"/>
    <property type="match status" value="1"/>
</dbReference>
<dbReference type="InterPro" id="IPR052896">
    <property type="entry name" value="GGT-like_enzyme"/>
</dbReference>
<reference evidence="2 3" key="1">
    <citation type="submission" date="2019-08" db="EMBL/GenBank/DDBJ databases">
        <authorList>
            <person name="Dong K."/>
        </authorList>
    </citation>
    <scope>NUCLEOTIDE SEQUENCE [LARGE SCALE GENOMIC DNA]</scope>
    <source>
        <strain evidence="2 3">JCM14558</strain>
    </source>
</reference>
<dbReference type="Pfam" id="PF01019">
    <property type="entry name" value="G_glu_transpept"/>
    <property type="match status" value="1"/>
</dbReference>
<dbReference type="InterPro" id="IPR043137">
    <property type="entry name" value="GGT_ssub_C"/>
</dbReference>
<evidence type="ECO:0000313" key="3">
    <source>
        <dbReference type="Proteomes" id="UP000321034"/>
    </source>
</evidence>
<dbReference type="EMBL" id="VRSV01000002">
    <property type="protein sequence ID" value="TXK09931.1"/>
    <property type="molecule type" value="Genomic_DNA"/>
</dbReference>
<evidence type="ECO:0000313" key="2">
    <source>
        <dbReference type="EMBL" id="TXK09931.1"/>
    </source>
</evidence>
<dbReference type="OrthoDB" id="9781342at2"/>
<dbReference type="PRINTS" id="PR01210">
    <property type="entry name" value="GGTRANSPTASE"/>
</dbReference>
<keyword evidence="3" id="KW-1185">Reference proteome</keyword>
<dbReference type="AlphaFoldDB" id="A0A5C8HY42"/>
<dbReference type="Gene3D" id="1.10.246.130">
    <property type="match status" value="1"/>
</dbReference>
<evidence type="ECO:0000256" key="1">
    <source>
        <dbReference type="SAM" id="MobiDB-lite"/>
    </source>
</evidence>
<dbReference type="Proteomes" id="UP000321034">
    <property type="component" value="Unassembled WGS sequence"/>
</dbReference>